<dbReference type="GO" id="GO:0003677">
    <property type="term" value="F:DNA binding"/>
    <property type="evidence" value="ECO:0007669"/>
    <property type="project" value="UniProtKB-UniRule"/>
</dbReference>
<dbReference type="FunFam" id="1.10.10.10:FF:000079">
    <property type="entry name" value="GntR family transcriptional regulator"/>
    <property type="match status" value="1"/>
</dbReference>
<dbReference type="PRINTS" id="PR00035">
    <property type="entry name" value="HTHGNTR"/>
</dbReference>
<dbReference type="SUPFAM" id="SSF46785">
    <property type="entry name" value="Winged helix' DNA-binding domain"/>
    <property type="match status" value="1"/>
</dbReference>
<sequence length="250" mass="28028">MQPLHQRIRDDLERHIMSGEWPPGHRIPFEHELMERYGCSRMTVNKVLSALAVQGLILRRRKTGSVVATPRAERAVLEIQDFALEASRLGVEYRFDVLKREVVSLNAAEAKRLDLPKGLDMLSVVTLHVLNDLPSALEQRLINLAAVPEAREADFKAFPPGTWLLDRIPWTDAEHTIHAVNADATLARRLAIEPGKACLVLGRRTWQAGTFITEARISYPGERQHFVGRFSPTEDARSPASIAPAPPDRS</sequence>
<evidence type="ECO:0000256" key="4">
    <source>
        <dbReference type="NCBIfam" id="TIGR02018"/>
    </source>
</evidence>
<feature type="domain" description="HTH gntR-type" evidence="6">
    <location>
        <begin position="2"/>
        <end position="70"/>
    </location>
</feature>
<protein>
    <recommendedName>
        <fullName evidence="4">Histidine utilization repressor</fullName>
    </recommendedName>
</protein>
<dbReference type="InterPro" id="IPR011663">
    <property type="entry name" value="UTRA"/>
</dbReference>
<dbReference type="SMART" id="SM00345">
    <property type="entry name" value="HTH_GNTR"/>
    <property type="match status" value="1"/>
</dbReference>
<dbReference type="Pfam" id="PF07702">
    <property type="entry name" value="UTRA"/>
    <property type="match status" value="1"/>
</dbReference>
<dbReference type="SUPFAM" id="SSF64288">
    <property type="entry name" value="Chorismate lyase-like"/>
    <property type="match status" value="1"/>
</dbReference>
<dbReference type="KEGG" id="pstg:E8M01_27615"/>
<dbReference type="EMBL" id="CP039690">
    <property type="protein sequence ID" value="QCI67663.1"/>
    <property type="molecule type" value="Genomic_DNA"/>
</dbReference>
<dbReference type="InterPro" id="IPR036388">
    <property type="entry name" value="WH-like_DNA-bd_sf"/>
</dbReference>
<keyword evidence="1" id="KW-0805">Transcription regulation</keyword>
<dbReference type="InterPro" id="IPR028978">
    <property type="entry name" value="Chorismate_lyase_/UTRA_dom_sf"/>
</dbReference>
<dbReference type="GO" id="GO:0006547">
    <property type="term" value="P:L-histidine metabolic process"/>
    <property type="evidence" value="ECO:0007669"/>
    <property type="project" value="UniProtKB-UniRule"/>
</dbReference>
<keyword evidence="8" id="KW-1185">Reference proteome</keyword>
<dbReference type="Gene3D" id="1.10.10.10">
    <property type="entry name" value="Winged helix-like DNA-binding domain superfamily/Winged helix DNA-binding domain"/>
    <property type="match status" value="1"/>
</dbReference>
<dbReference type="InterPro" id="IPR000524">
    <property type="entry name" value="Tscrpt_reg_HTH_GntR"/>
</dbReference>
<feature type="region of interest" description="Disordered" evidence="5">
    <location>
        <begin position="229"/>
        <end position="250"/>
    </location>
</feature>
<dbReference type="SMART" id="SM00866">
    <property type="entry name" value="UTRA"/>
    <property type="match status" value="1"/>
</dbReference>
<dbReference type="RefSeq" id="WP_136963092.1">
    <property type="nucleotide sequence ID" value="NZ_CP039690.1"/>
</dbReference>
<dbReference type="InterPro" id="IPR036390">
    <property type="entry name" value="WH_DNA-bd_sf"/>
</dbReference>
<gene>
    <name evidence="7" type="primary">hutC</name>
    <name evidence="7" type="ORF">E8M01_27615</name>
</gene>
<dbReference type="Proteomes" id="UP000298781">
    <property type="component" value="Chromosome"/>
</dbReference>
<evidence type="ECO:0000256" key="5">
    <source>
        <dbReference type="SAM" id="MobiDB-lite"/>
    </source>
</evidence>
<accession>A0A4D7BAE7</accession>
<dbReference type="Pfam" id="PF00392">
    <property type="entry name" value="GntR"/>
    <property type="match status" value="1"/>
</dbReference>
<dbReference type="PANTHER" id="PTHR44846">
    <property type="entry name" value="MANNOSYL-D-GLYCERATE TRANSPORT/METABOLISM SYSTEM REPRESSOR MNGR-RELATED"/>
    <property type="match status" value="1"/>
</dbReference>
<dbReference type="InterPro" id="IPR050679">
    <property type="entry name" value="Bact_HTH_transcr_reg"/>
</dbReference>
<name>A0A4D7BAE7_9HYPH</name>
<dbReference type="PANTHER" id="PTHR44846:SF16">
    <property type="entry name" value="TRANSCRIPTIONAL REGULATOR PHNF-RELATED"/>
    <property type="match status" value="1"/>
</dbReference>
<evidence type="ECO:0000259" key="6">
    <source>
        <dbReference type="PROSITE" id="PS50949"/>
    </source>
</evidence>
<dbReference type="CDD" id="cd07377">
    <property type="entry name" value="WHTH_GntR"/>
    <property type="match status" value="1"/>
</dbReference>
<evidence type="ECO:0000256" key="2">
    <source>
        <dbReference type="ARBA" id="ARBA00023125"/>
    </source>
</evidence>
<dbReference type="PROSITE" id="PS50949">
    <property type="entry name" value="HTH_GNTR"/>
    <property type="match status" value="1"/>
</dbReference>
<evidence type="ECO:0000313" key="7">
    <source>
        <dbReference type="EMBL" id="QCI67663.1"/>
    </source>
</evidence>
<keyword evidence="2" id="KW-0238">DNA-binding</keyword>
<dbReference type="OrthoDB" id="9808698at2"/>
<dbReference type="GO" id="GO:0003700">
    <property type="term" value="F:DNA-binding transcription factor activity"/>
    <property type="evidence" value="ECO:0007669"/>
    <property type="project" value="UniProtKB-UniRule"/>
</dbReference>
<dbReference type="Gene3D" id="3.40.1410.10">
    <property type="entry name" value="Chorismate lyase-like"/>
    <property type="match status" value="1"/>
</dbReference>
<evidence type="ECO:0000256" key="1">
    <source>
        <dbReference type="ARBA" id="ARBA00023015"/>
    </source>
</evidence>
<dbReference type="AlphaFoldDB" id="A0A4D7BAE7"/>
<evidence type="ECO:0000313" key="8">
    <source>
        <dbReference type="Proteomes" id="UP000298781"/>
    </source>
</evidence>
<dbReference type="GO" id="GO:0045892">
    <property type="term" value="P:negative regulation of DNA-templated transcription"/>
    <property type="evidence" value="ECO:0007669"/>
    <property type="project" value="UniProtKB-UniRule"/>
</dbReference>
<organism evidence="7 8">
    <name type="scientific">Phreatobacter stygius</name>
    <dbReference type="NCBI Taxonomy" id="1940610"/>
    <lineage>
        <taxon>Bacteria</taxon>
        <taxon>Pseudomonadati</taxon>
        <taxon>Pseudomonadota</taxon>
        <taxon>Alphaproteobacteria</taxon>
        <taxon>Hyphomicrobiales</taxon>
        <taxon>Phreatobacteraceae</taxon>
        <taxon>Phreatobacter</taxon>
    </lineage>
</organism>
<dbReference type="InterPro" id="IPR010248">
    <property type="entry name" value="His_ut_repres"/>
</dbReference>
<proteinExistence type="predicted"/>
<dbReference type="NCBIfam" id="TIGR02018">
    <property type="entry name" value="his_ut_repres"/>
    <property type="match status" value="1"/>
</dbReference>
<evidence type="ECO:0000256" key="3">
    <source>
        <dbReference type="ARBA" id="ARBA00023163"/>
    </source>
</evidence>
<reference evidence="7 8" key="1">
    <citation type="submission" date="2019-04" db="EMBL/GenBank/DDBJ databases">
        <title>Phreatobacter aquaticus sp. nov.</title>
        <authorList>
            <person name="Choi A."/>
        </authorList>
    </citation>
    <scope>NUCLEOTIDE SEQUENCE [LARGE SCALE GENOMIC DNA]</scope>
    <source>
        <strain evidence="7 8">KCTC 52518</strain>
    </source>
</reference>
<keyword evidence="3" id="KW-0804">Transcription</keyword>